<dbReference type="GO" id="GO:0016020">
    <property type="term" value="C:membrane"/>
    <property type="evidence" value="ECO:0007669"/>
    <property type="project" value="UniProtKB-SubCell"/>
</dbReference>
<gene>
    <name evidence="11" type="ORF">RB653_005306</name>
</gene>
<comment type="subcellular location">
    <subcellularLocation>
        <location evidence="1">Membrane</location>
        <topology evidence="1">Multi-pass membrane protein</topology>
    </subcellularLocation>
</comment>
<dbReference type="GO" id="GO:0005524">
    <property type="term" value="F:ATP binding"/>
    <property type="evidence" value="ECO:0007669"/>
    <property type="project" value="UniProtKB-KW"/>
</dbReference>
<feature type="domain" description="ABC transporter" evidence="10">
    <location>
        <begin position="525"/>
        <end position="756"/>
    </location>
</feature>
<dbReference type="SUPFAM" id="SSF52540">
    <property type="entry name" value="P-loop containing nucleoside triphosphate hydrolases"/>
    <property type="match status" value="1"/>
</dbReference>
<dbReference type="PROSITE" id="PS50893">
    <property type="entry name" value="ABC_TRANSPORTER_2"/>
    <property type="match status" value="1"/>
</dbReference>
<feature type="transmembrane region" description="Helical" evidence="9">
    <location>
        <begin position="348"/>
        <end position="369"/>
    </location>
</feature>
<keyword evidence="6" id="KW-0067">ATP-binding</keyword>
<evidence type="ECO:0000256" key="2">
    <source>
        <dbReference type="ARBA" id="ARBA00008869"/>
    </source>
</evidence>
<dbReference type="InterPro" id="IPR003593">
    <property type="entry name" value="AAA+_ATPase"/>
</dbReference>
<dbReference type="PANTHER" id="PTHR19229">
    <property type="entry name" value="ATP-BINDING CASSETTE TRANSPORTER SUBFAMILY A ABCA"/>
    <property type="match status" value="1"/>
</dbReference>
<dbReference type="PROSITE" id="PS00211">
    <property type="entry name" value="ABC_TRANSPORTER_1"/>
    <property type="match status" value="1"/>
</dbReference>
<keyword evidence="5" id="KW-0547">Nucleotide-binding</keyword>
<feature type="transmembrane region" description="Helical" evidence="9">
    <location>
        <begin position="417"/>
        <end position="435"/>
    </location>
</feature>
<evidence type="ECO:0000256" key="3">
    <source>
        <dbReference type="ARBA" id="ARBA00022448"/>
    </source>
</evidence>
<dbReference type="GO" id="GO:0140359">
    <property type="term" value="F:ABC-type transporter activity"/>
    <property type="evidence" value="ECO:0007669"/>
    <property type="project" value="InterPro"/>
</dbReference>
<evidence type="ECO:0000259" key="10">
    <source>
        <dbReference type="PROSITE" id="PS50893"/>
    </source>
</evidence>
<dbReference type="CDD" id="cd03263">
    <property type="entry name" value="ABC_subfamily_A"/>
    <property type="match status" value="1"/>
</dbReference>
<dbReference type="Pfam" id="PF12698">
    <property type="entry name" value="ABC2_membrane_3"/>
    <property type="match status" value="1"/>
</dbReference>
<sequence>MGSEKKYKSNQFRAMFFKNATFIKRQKCSMCVQISIPLVLVIILVIVNLWVKSQIGSLQPNSGKIVNSTNVYNYDLLSYGYMFSVNENNNTEVGYKDSDGNGSGLLNSTIQRYVPAFKVYTPFFIPMPSVDYMDSEILALKENATFTSLDSTTLPVSAIIINDFNIVNRSLDYTIQCEQQSRYSFQPYEGFIAFSMNTMATAMVNYFLGGVNTTIKSEISTMPYYQGSTTIDIASLLGGSFYPFALSFIMPLYIYSIVYEKQEKLRDLSLMMGLKIRNYWFMTYIFNFLIYAIIIVFVVGVSSIFKFAVFAKGSQLAMFLFLFAWGNSMITFSFFLSTFFKKTRAASIFGYFLVIIAVNLNSILSFQVFKDSTPPVPYYWVPLLAFYRGMTQLSTQCGIDLCPEWSAYSWDFEMSRIIFWLYIDAVVYLLLALYLDQVLPREFGVPSHPLFFLKPIGNLFKKKEESQYIGDNYSETSSLINSVDVDVENNNNDGGEQTNATMDDDVLEEKEMIANRRYNPNDMTVIIEGLSKHYPGRPKPAVDGLYLSVRKGEVLGFLGANGAGKTTTISMLTGLYTPTSGTAHVAGLDIRYDMDSIHHVIGVAMQFDIFWEDLSCVETLLYYTRLKGIPPERELESVENILKEVNLFEVKERLVKELSGGMKRRLSFAVAMTGDSSIIFLDEPSTGLSPEIRRDLWRTINELKKNRSIILTTHSMEEADVLSSRIAIISQGKLQCIGTQNHLKAKFGDGYSVRINVEEPYINTHNPTELITKFSPQAVLTESFDGSYNYRFPKDTVISDLYQYLVSHKYDHHLQEWSFSQTSLEDVFLKISANDDTIN</sequence>
<feature type="transmembrane region" description="Helical" evidence="9">
    <location>
        <begin position="241"/>
        <end position="258"/>
    </location>
</feature>
<evidence type="ECO:0000256" key="1">
    <source>
        <dbReference type="ARBA" id="ARBA00004141"/>
    </source>
</evidence>
<protein>
    <recommendedName>
        <fullName evidence="10">ABC transporter domain-containing protein</fullName>
    </recommendedName>
</protein>
<keyword evidence="7 9" id="KW-1133">Transmembrane helix</keyword>
<accession>A0AAN7UB91</accession>
<dbReference type="GO" id="GO:0031288">
    <property type="term" value="P:sorocarp morphogenesis"/>
    <property type="evidence" value="ECO:0007669"/>
    <property type="project" value="TreeGrafter"/>
</dbReference>
<dbReference type="InterPro" id="IPR017871">
    <property type="entry name" value="ABC_transporter-like_CS"/>
</dbReference>
<dbReference type="GO" id="GO:0016887">
    <property type="term" value="F:ATP hydrolysis activity"/>
    <property type="evidence" value="ECO:0007669"/>
    <property type="project" value="InterPro"/>
</dbReference>
<dbReference type="SMART" id="SM00382">
    <property type="entry name" value="AAA"/>
    <property type="match status" value="1"/>
</dbReference>
<comment type="caution">
    <text evidence="11">The sequence shown here is derived from an EMBL/GenBank/DDBJ whole genome shotgun (WGS) entry which is preliminary data.</text>
</comment>
<keyword evidence="12" id="KW-1185">Reference proteome</keyword>
<dbReference type="Gene3D" id="3.40.50.300">
    <property type="entry name" value="P-loop containing nucleotide triphosphate hydrolases"/>
    <property type="match status" value="1"/>
</dbReference>
<dbReference type="InterPro" id="IPR026082">
    <property type="entry name" value="ABCA"/>
</dbReference>
<reference evidence="11 12" key="1">
    <citation type="submission" date="2023-11" db="EMBL/GenBank/DDBJ databases">
        <title>Dfirmibasis_genome.</title>
        <authorList>
            <person name="Edelbroek B."/>
            <person name="Kjellin J."/>
            <person name="Jerlstrom-Hultqvist J."/>
            <person name="Soderbom F."/>
        </authorList>
    </citation>
    <scope>NUCLEOTIDE SEQUENCE [LARGE SCALE GENOMIC DNA]</scope>
    <source>
        <strain evidence="11 12">TNS-C-14</strain>
    </source>
</reference>
<dbReference type="EMBL" id="JAVFKY010000001">
    <property type="protein sequence ID" value="KAK5583708.1"/>
    <property type="molecule type" value="Genomic_DNA"/>
</dbReference>
<comment type="similarity">
    <text evidence="2">Belongs to the ABC transporter superfamily. ABCA family.</text>
</comment>
<dbReference type="FunFam" id="3.40.50.300:FF:000665">
    <property type="entry name" value="ABC transporter A family member 2"/>
    <property type="match status" value="1"/>
</dbReference>
<evidence type="ECO:0000256" key="6">
    <source>
        <dbReference type="ARBA" id="ARBA00022840"/>
    </source>
</evidence>
<evidence type="ECO:0000256" key="5">
    <source>
        <dbReference type="ARBA" id="ARBA00022741"/>
    </source>
</evidence>
<keyword evidence="4 9" id="KW-0812">Transmembrane</keyword>
<dbReference type="Pfam" id="PF00005">
    <property type="entry name" value="ABC_tran"/>
    <property type="match status" value="1"/>
</dbReference>
<dbReference type="PANTHER" id="PTHR19229:SF272">
    <property type="entry name" value="ABC TRANSPORTER A FAMILY MEMBER 7-RELATED"/>
    <property type="match status" value="1"/>
</dbReference>
<feature type="transmembrane region" description="Helical" evidence="9">
    <location>
        <begin position="31"/>
        <end position="51"/>
    </location>
</feature>
<evidence type="ECO:0000256" key="9">
    <source>
        <dbReference type="SAM" id="Phobius"/>
    </source>
</evidence>
<evidence type="ECO:0000313" key="11">
    <source>
        <dbReference type="EMBL" id="KAK5583708.1"/>
    </source>
</evidence>
<evidence type="ECO:0000256" key="7">
    <source>
        <dbReference type="ARBA" id="ARBA00022989"/>
    </source>
</evidence>
<proteinExistence type="inferred from homology"/>
<dbReference type="Proteomes" id="UP001344447">
    <property type="component" value="Unassembled WGS sequence"/>
</dbReference>
<keyword evidence="3" id="KW-0813">Transport</keyword>
<evidence type="ECO:0000313" key="12">
    <source>
        <dbReference type="Proteomes" id="UP001344447"/>
    </source>
</evidence>
<dbReference type="InterPro" id="IPR013525">
    <property type="entry name" value="ABC2_TM"/>
</dbReference>
<organism evidence="11 12">
    <name type="scientific">Dictyostelium firmibasis</name>
    <dbReference type="NCBI Taxonomy" id="79012"/>
    <lineage>
        <taxon>Eukaryota</taxon>
        <taxon>Amoebozoa</taxon>
        <taxon>Evosea</taxon>
        <taxon>Eumycetozoa</taxon>
        <taxon>Dictyostelia</taxon>
        <taxon>Dictyosteliales</taxon>
        <taxon>Dictyosteliaceae</taxon>
        <taxon>Dictyostelium</taxon>
    </lineage>
</organism>
<dbReference type="InterPro" id="IPR003439">
    <property type="entry name" value="ABC_transporter-like_ATP-bd"/>
</dbReference>
<dbReference type="AlphaFoldDB" id="A0AAN7UB91"/>
<name>A0AAN7UB91_9MYCE</name>
<keyword evidence="8 9" id="KW-0472">Membrane</keyword>
<feature type="transmembrane region" description="Helical" evidence="9">
    <location>
        <begin position="279"/>
        <end position="305"/>
    </location>
</feature>
<dbReference type="InterPro" id="IPR027417">
    <property type="entry name" value="P-loop_NTPase"/>
</dbReference>
<dbReference type="GO" id="GO:0005319">
    <property type="term" value="F:lipid transporter activity"/>
    <property type="evidence" value="ECO:0007669"/>
    <property type="project" value="TreeGrafter"/>
</dbReference>
<evidence type="ECO:0000256" key="4">
    <source>
        <dbReference type="ARBA" id="ARBA00022692"/>
    </source>
</evidence>
<evidence type="ECO:0000256" key="8">
    <source>
        <dbReference type="ARBA" id="ARBA00023136"/>
    </source>
</evidence>
<feature type="transmembrane region" description="Helical" evidence="9">
    <location>
        <begin position="317"/>
        <end position="336"/>
    </location>
</feature>